<name>D5RLT9_9PROT</name>
<dbReference type="HOGENOM" id="CLU_046514_0_0_5"/>
<proteinExistence type="predicted"/>
<dbReference type="InterPro" id="IPR029035">
    <property type="entry name" value="DHS-like_NAD/FAD-binding_dom"/>
</dbReference>
<evidence type="ECO:0000313" key="2">
    <source>
        <dbReference type="Proteomes" id="UP000005324"/>
    </source>
</evidence>
<dbReference type="AlphaFoldDB" id="D5RLT9"/>
<dbReference type="OrthoDB" id="7375665at2"/>
<reference evidence="1 2" key="1">
    <citation type="submission" date="2010-04" db="EMBL/GenBank/DDBJ databases">
        <authorList>
            <person name="Qin X."/>
            <person name="Bachman B."/>
            <person name="Battles P."/>
            <person name="Bell A."/>
            <person name="Bess C."/>
            <person name="Bickham C."/>
            <person name="Chaboub L."/>
            <person name="Chen D."/>
            <person name="Coyle M."/>
            <person name="Deiros D.R."/>
            <person name="Dinh H."/>
            <person name="Forbes L."/>
            <person name="Fowler G."/>
            <person name="Francisco L."/>
            <person name="Fu Q."/>
            <person name="Gubbala S."/>
            <person name="Hale W."/>
            <person name="Han Y."/>
            <person name="Hemphill L."/>
            <person name="Highlander S.K."/>
            <person name="Hirani K."/>
            <person name="Hogues M."/>
            <person name="Jackson L."/>
            <person name="Jakkamsetti A."/>
            <person name="Javaid M."/>
            <person name="Jiang H."/>
            <person name="Korchina V."/>
            <person name="Kovar C."/>
            <person name="Lara F."/>
            <person name="Lee S."/>
            <person name="Mata R."/>
            <person name="Mathew T."/>
            <person name="Moen C."/>
            <person name="Morales K."/>
            <person name="Munidasa M."/>
            <person name="Nazareth L."/>
            <person name="Ngo R."/>
            <person name="Nguyen L."/>
            <person name="Okwuonu G."/>
            <person name="Ongeri F."/>
            <person name="Patil S."/>
            <person name="Petrosino J."/>
            <person name="Pham C."/>
            <person name="Pham P."/>
            <person name="Pu L.-L."/>
            <person name="Puazo M."/>
            <person name="Raj R."/>
            <person name="Reid J."/>
            <person name="Rouhana J."/>
            <person name="Saada N."/>
            <person name="Shang Y."/>
            <person name="Simmons D."/>
            <person name="Thornton R."/>
            <person name="Warren J."/>
            <person name="Weissenberger G."/>
            <person name="Zhang J."/>
            <person name="Zhang L."/>
            <person name="Zhou C."/>
            <person name="Zhu D."/>
            <person name="Muzny D."/>
            <person name="Worley K."/>
            <person name="Gibbs R."/>
        </authorList>
    </citation>
    <scope>NUCLEOTIDE SEQUENCE [LARGE SCALE GENOMIC DNA]</scope>
    <source>
        <strain evidence="1 2">ATCC 49957</strain>
    </source>
</reference>
<organism evidence="1 2">
    <name type="scientific">Pseudoroseomonas cervicalis ATCC 49957</name>
    <dbReference type="NCBI Taxonomy" id="525371"/>
    <lineage>
        <taxon>Bacteria</taxon>
        <taxon>Pseudomonadati</taxon>
        <taxon>Pseudomonadota</taxon>
        <taxon>Alphaproteobacteria</taxon>
        <taxon>Acetobacterales</taxon>
        <taxon>Roseomonadaceae</taxon>
        <taxon>Roseomonas</taxon>
    </lineage>
</organism>
<protein>
    <submittedName>
        <fullName evidence="1">Uncharacterized protein</fullName>
    </submittedName>
</protein>
<keyword evidence="2" id="KW-1185">Reference proteome</keyword>
<dbReference type="RefSeq" id="WP_007004467.1">
    <property type="nucleotide sequence ID" value="NZ_GG770779.1"/>
</dbReference>
<gene>
    <name evidence="1" type="ORF">HMPREF0731_2050</name>
</gene>
<dbReference type="Proteomes" id="UP000005324">
    <property type="component" value="Unassembled WGS sequence"/>
</dbReference>
<dbReference type="SUPFAM" id="SSF52467">
    <property type="entry name" value="DHS-like NAD/FAD-binding domain"/>
    <property type="match status" value="1"/>
</dbReference>
<evidence type="ECO:0000313" key="1">
    <source>
        <dbReference type="EMBL" id="EFH11730.1"/>
    </source>
</evidence>
<sequence length="328" mass="33878">MPISNIAGYAEAERALVGPALRMLRGRNTALDSWFYDVGCLTAGESLILGADSNPEGSVLLVQPARAAEVGVERFRTVAGFLAQARERTTAVVLAGVGSSALGTAALARNVADALGAPVAGIVSGYGAADLFGEAVGGWFGFGAANQARQTADRILDRFAPFLSSMDETPGRGAFGKGGASSSGYVEGAPDSEALLGLLGDPAFEPRLLVGHSKGCLSIANALYGLRSVDAARFARVAPRLAVATFGAVVHLPSQMPRVRQFLGEIDGFGGMNSRRHEAHIVVPGAWHHLNTMLPGHVSVRLQLAAVLPELLGAAAARDIRGLAMNAT</sequence>
<accession>D5RLT9</accession>
<dbReference type="EMBL" id="ADVL01000328">
    <property type="protein sequence ID" value="EFH11730.1"/>
    <property type="molecule type" value="Genomic_DNA"/>
</dbReference>
<comment type="caution">
    <text evidence="1">The sequence shown here is derived from an EMBL/GenBank/DDBJ whole genome shotgun (WGS) entry which is preliminary data.</text>
</comment>